<name>A0A366CU99_9GAMM</name>
<accession>A0A366CU99</accession>
<dbReference type="HAMAP" id="MF_00632">
    <property type="entry name" value="UPF0234"/>
    <property type="match status" value="1"/>
</dbReference>
<dbReference type="Proteomes" id="UP000252086">
    <property type="component" value="Unassembled WGS sequence"/>
</dbReference>
<dbReference type="InterPro" id="IPR035571">
    <property type="entry name" value="UPF0234-like_C"/>
</dbReference>
<dbReference type="InterPro" id="IPR036183">
    <property type="entry name" value="YajQ-like_sf"/>
</dbReference>
<dbReference type="Pfam" id="PF04461">
    <property type="entry name" value="YajQ"/>
    <property type="match status" value="1"/>
</dbReference>
<proteinExistence type="inferred from homology"/>
<evidence type="ECO:0000256" key="2">
    <source>
        <dbReference type="ARBA" id="ARBA00093450"/>
    </source>
</evidence>
<evidence type="ECO:0000313" key="4">
    <source>
        <dbReference type="EMBL" id="RBO79885.1"/>
    </source>
</evidence>
<dbReference type="RefSeq" id="WP_013796105.1">
    <property type="nucleotide sequence ID" value="NZ_QNRF01000010.1"/>
</dbReference>
<comment type="caution">
    <text evidence="4">The sequence shown here is derived from an EMBL/GenBank/DDBJ whole genome shotgun (WGS) entry which is preliminary data.</text>
</comment>
<organism evidence="4 5">
    <name type="scientific">Marinomonas aquiplantarum</name>
    <dbReference type="NCBI Taxonomy" id="491951"/>
    <lineage>
        <taxon>Bacteria</taxon>
        <taxon>Pseudomonadati</taxon>
        <taxon>Pseudomonadota</taxon>
        <taxon>Gammaproteobacteria</taxon>
        <taxon>Oceanospirillales</taxon>
        <taxon>Oceanospirillaceae</taxon>
        <taxon>Marinomonas</taxon>
    </lineage>
</organism>
<protein>
    <recommendedName>
        <fullName evidence="3">Nucleotide-binding protein DFP76_11064</fullName>
    </recommendedName>
</protein>
<reference evidence="4 5" key="1">
    <citation type="submission" date="2018-06" db="EMBL/GenBank/DDBJ databases">
        <title>Genomic Encyclopedia of Type Strains, Phase III (KMG-III): the genomes of soil and plant-associated and newly described type strains.</title>
        <authorList>
            <person name="Whitman W."/>
        </authorList>
    </citation>
    <scope>NUCLEOTIDE SEQUENCE [LARGE SCALE GENOMIC DNA]</scope>
    <source>
        <strain evidence="4 5">CECT 7732</strain>
    </source>
</reference>
<sequence>MPSFDVVSELDWHEVSNAVDQANREITTRYDFKGVKASFEIKDKSSVVMQAEAEPQLRQLSDILNQKLVNRGIDLKSLEKEDIEKGNMRVSQAVKMKEGIEAAEAKKIVKMIKDSKIKVQAQIQGDQLRVTGKKRDDLQQVMTLLRGADLSQPVQFNNFRD</sequence>
<dbReference type="Gene3D" id="3.30.70.860">
    <property type="match status" value="1"/>
</dbReference>
<dbReference type="CDD" id="cd11740">
    <property type="entry name" value="YajQ_like"/>
    <property type="match status" value="1"/>
</dbReference>
<dbReference type="PANTHER" id="PTHR30476">
    <property type="entry name" value="UPF0234 PROTEIN YAJQ"/>
    <property type="match status" value="1"/>
</dbReference>
<dbReference type="GO" id="GO:0005829">
    <property type="term" value="C:cytosol"/>
    <property type="evidence" value="ECO:0007669"/>
    <property type="project" value="TreeGrafter"/>
</dbReference>
<comment type="function">
    <text evidence="3">Nucleotide-binding protein.</text>
</comment>
<keyword evidence="1 3" id="KW-0547">Nucleotide-binding</keyword>
<dbReference type="GO" id="GO:0000166">
    <property type="term" value="F:nucleotide binding"/>
    <property type="evidence" value="ECO:0007669"/>
    <property type="project" value="UniProtKB-UniRule"/>
</dbReference>
<dbReference type="InterPro" id="IPR007551">
    <property type="entry name" value="YajQ/Smlt4090-like"/>
</dbReference>
<dbReference type="AlphaFoldDB" id="A0A366CU99"/>
<dbReference type="Gene3D" id="3.30.70.990">
    <property type="entry name" value="YajQ-like, domain 2"/>
    <property type="match status" value="1"/>
</dbReference>
<dbReference type="SUPFAM" id="SSF89963">
    <property type="entry name" value="YajQ-like"/>
    <property type="match status" value="2"/>
</dbReference>
<dbReference type="PANTHER" id="PTHR30476:SF0">
    <property type="entry name" value="UPF0234 PROTEIN YAJQ"/>
    <property type="match status" value="1"/>
</dbReference>
<dbReference type="NCBIfam" id="NF003819">
    <property type="entry name" value="PRK05412.1"/>
    <property type="match status" value="1"/>
</dbReference>
<keyword evidence="5" id="KW-1185">Reference proteome</keyword>
<evidence type="ECO:0000313" key="5">
    <source>
        <dbReference type="Proteomes" id="UP000252086"/>
    </source>
</evidence>
<evidence type="ECO:0000256" key="1">
    <source>
        <dbReference type="ARBA" id="ARBA00022741"/>
    </source>
</evidence>
<dbReference type="InterPro" id="IPR035570">
    <property type="entry name" value="UPF0234_N"/>
</dbReference>
<dbReference type="OrthoDB" id="9801447at2"/>
<evidence type="ECO:0000256" key="3">
    <source>
        <dbReference type="HAMAP-Rule" id="MF_00632"/>
    </source>
</evidence>
<comment type="similarity">
    <text evidence="2 3">Belongs to the YajQ family.</text>
</comment>
<dbReference type="FunFam" id="3.30.70.860:FF:000001">
    <property type="entry name" value="UPF0234 protein YajQ"/>
    <property type="match status" value="1"/>
</dbReference>
<gene>
    <name evidence="4" type="ORF">DFP76_11064</name>
</gene>
<dbReference type="EMBL" id="QNRF01000010">
    <property type="protein sequence ID" value="RBO79885.1"/>
    <property type="molecule type" value="Genomic_DNA"/>
</dbReference>